<dbReference type="Gene3D" id="2.80.10.50">
    <property type="match status" value="1"/>
</dbReference>
<feature type="compositionally biased region" description="Basic residues" evidence="2">
    <location>
        <begin position="107"/>
        <end position="126"/>
    </location>
</feature>
<feature type="compositionally biased region" description="Basic residues" evidence="2">
    <location>
        <begin position="156"/>
        <end position="173"/>
    </location>
</feature>
<evidence type="ECO:0000256" key="2">
    <source>
        <dbReference type="SAM" id="MobiDB-lite"/>
    </source>
</evidence>
<dbReference type="EMBL" id="CAQQ02386693">
    <property type="status" value="NOT_ANNOTATED_CDS"/>
    <property type="molecule type" value="Genomic_DNA"/>
</dbReference>
<feature type="compositionally biased region" description="Polar residues" evidence="2">
    <location>
        <begin position="195"/>
        <end position="206"/>
    </location>
</feature>
<feature type="region of interest" description="Disordered" evidence="2">
    <location>
        <begin position="107"/>
        <end position="178"/>
    </location>
</feature>
<keyword evidence="4" id="KW-1185">Reference proteome</keyword>
<evidence type="ECO:0000256" key="1">
    <source>
        <dbReference type="ARBA" id="ARBA00007936"/>
    </source>
</evidence>
<feature type="compositionally biased region" description="Low complexity" evidence="2">
    <location>
        <begin position="127"/>
        <end position="152"/>
    </location>
</feature>
<dbReference type="SUPFAM" id="SSF50353">
    <property type="entry name" value="Cytokine"/>
    <property type="match status" value="1"/>
</dbReference>
<dbReference type="EnsemblMetazoa" id="MESCA008545-RA">
    <property type="protein sequence ID" value="MESCA008545-PA"/>
    <property type="gene ID" value="MESCA008545"/>
</dbReference>
<dbReference type="AlphaFoldDB" id="T1GXJ3"/>
<name>T1GXJ3_MEGSC</name>
<organism evidence="3 4">
    <name type="scientific">Megaselia scalaris</name>
    <name type="common">Humpbacked fly</name>
    <name type="synonym">Phora scalaris</name>
    <dbReference type="NCBI Taxonomy" id="36166"/>
    <lineage>
        <taxon>Eukaryota</taxon>
        <taxon>Metazoa</taxon>
        <taxon>Ecdysozoa</taxon>
        <taxon>Arthropoda</taxon>
        <taxon>Hexapoda</taxon>
        <taxon>Insecta</taxon>
        <taxon>Pterygota</taxon>
        <taxon>Neoptera</taxon>
        <taxon>Endopterygota</taxon>
        <taxon>Diptera</taxon>
        <taxon>Brachycera</taxon>
        <taxon>Muscomorpha</taxon>
        <taxon>Platypezoidea</taxon>
        <taxon>Phoridae</taxon>
        <taxon>Megaseliini</taxon>
        <taxon>Megaselia</taxon>
    </lineage>
</organism>
<evidence type="ECO:0000313" key="4">
    <source>
        <dbReference type="Proteomes" id="UP000015102"/>
    </source>
</evidence>
<feature type="region of interest" description="Disordered" evidence="2">
    <location>
        <begin position="195"/>
        <end position="245"/>
    </location>
</feature>
<proteinExistence type="inferred from homology"/>
<accession>T1GXJ3</accession>
<reference evidence="3" key="2">
    <citation type="submission" date="2015-06" db="UniProtKB">
        <authorList>
            <consortium name="EnsemblMetazoa"/>
        </authorList>
    </citation>
    <scope>IDENTIFICATION</scope>
</reference>
<dbReference type="Proteomes" id="UP000015102">
    <property type="component" value="Unassembled WGS sequence"/>
</dbReference>
<sequence>MIGVPRSKTKSDIQYLTLFSKDTELYICYNKKWRIVGMKNPSERCYFKEGRHFEFISYLNNSMYIGFVCKNGACKSAGPEEKSECFSSTKHEPNVIYDYYRKHNNSHHRIRHRKHHQKHRDKHHLHTTTTITTSTTSTTPTTTTTTSTTTTTPQPARRRNKKKSKLSKKRPKPSKASEFVTAELLSTVYSSSIGYQTETVTPSSPFTVDLDSTSATSGSSSDSSDTSSISSVMDSSSYGTTDTRK</sequence>
<protein>
    <recommendedName>
        <fullName evidence="5">Fibroblast growth factor</fullName>
    </recommendedName>
</protein>
<dbReference type="InterPro" id="IPR008996">
    <property type="entry name" value="IL1/FGF"/>
</dbReference>
<dbReference type="STRING" id="36166.T1GXJ3"/>
<evidence type="ECO:0008006" key="5">
    <source>
        <dbReference type="Google" id="ProtNLM"/>
    </source>
</evidence>
<dbReference type="InterPro" id="IPR002209">
    <property type="entry name" value="Fibroblast_GF_fam"/>
</dbReference>
<dbReference type="Pfam" id="PF00167">
    <property type="entry name" value="FGF"/>
    <property type="match status" value="1"/>
</dbReference>
<evidence type="ECO:0000313" key="3">
    <source>
        <dbReference type="EnsemblMetazoa" id="MESCA008545-PA"/>
    </source>
</evidence>
<reference evidence="4" key="1">
    <citation type="submission" date="2013-02" db="EMBL/GenBank/DDBJ databases">
        <authorList>
            <person name="Hughes D."/>
        </authorList>
    </citation>
    <scope>NUCLEOTIDE SEQUENCE</scope>
    <source>
        <strain>Durham</strain>
        <strain evidence="4">NC isolate 2 -- Noor lab</strain>
    </source>
</reference>
<dbReference type="GO" id="GO:0008083">
    <property type="term" value="F:growth factor activity"/>
    <property type="evidence" value="ECO:0007669"/>
    <property type="project" value="InterPro"/>
</dbReference>
<feature type="compositionally biased region" description="Low complexity" evidence="2">
    <location>
        <begin position="209"/>
        <end position="237"/>
    </location>
</feature>
<comment type="similarity">
    <text evidence="1">Belongs to the heparin-binding growth factors family.</text>
</comment>
<dbReference type="HOGENOM" id="CLU_1134667_0_0_1"/>